<accession>A0A6G7ZP56</accession>
<keyword evidence="1" id="KW-0472">Membrane</keyword>
<evidence type="ECO:0000256" key="1">
    <source>
        <dbReference type="SAM" id="Phobius"/>
    </source>
</evidence>
<dbReference type="AlphaFoldDB" id="A0A6G7ZP56"/>
<dbReference type="InterPro" id="IPR003675">
    <property type="entry name" value="Rce1/LyrA-like_dom"/>
</dbReference>
<reference evidence="3 4" key="1">
    <citation type="submission" date="2020-03" db="EMBL/GenBank/DDBJ databases">
        <title>Sphingomonas sp. nov., isolated from fish.</title>
        <authorList>
            <person name="Hyun D.-W."/>
            <person name="Bae J.-W."/>
        </authorList>
    </citation>
    <scope>NUCLEOTIDE SEQUENCE [LARGE SCALE GENOMIC DNA]</scope>
    <source>
        <strain evidence="3 4">HDW15C</strain>
    </source>
</reference>
<feature type="transmembrane region" description="Helical" evidence="1">
    <location>
        <begin position="68"/>
        <end position="89"/>
    </location>
</feature>
<keyword evidence="1" id="KW-0812">Transmembrane</keyword>
<keyword evidence="3" id="KW-0378">Hydrolase</keyword>
<gene>
    <name evidence="3" type="ORF">G7078_07825</name>
</gene>
<dbReference type="Proteomes" id="UP000502502">
    <property type="component" value="Chromosome"/>
</dbReference>
<feature type="transmembrane region" description="Helical" evidence="1">
    <location>
        <begin position="6"/>
        <end position="25"/>
    </location>
</feature>
<feature type="transmembrane region" description="Helical" evidence="1">
    <location>
        <begin position="170"/>
        <end position="188"/>
    </location>
</feature>
<proteinExistence type="predicted"/>
<dbReference type="Pfam" id="PF02517">
    <property type="entry name" value="Rce1-like"/>
    <property type="match status" value="1"/>
</dbReference>
<dbReference type="NCBIfam" id="NF047635">
    <property type="entry name" value="CPBP_Sphingo"/>
    <property type="match status" value="1"/>
</dbReference>
<dbReference type="KEGG" id="ssin:G7078_07825"/>
<name>A0A6G7ZP56_9SPHN</name>
<dbReference type="RefSeq" id="WP_166094731.1">
    <property type="nucleotide sequence ID" value="NZ_CP049871.1"/>
</dbReference>
<organism evidence="3 4">
    <name type="scientific">Sphingomonas sinipercae</name>
    <dbReference type="NCBI Taxonomy" id="2714944"/>
    <lineage>
        <taxon>Bacteria</taxon>
        <taxon>Pseudomonadati</taxon>
        <taxon>Pseudomonadota</taxon>
        <taxon>Alphaproteobacteria</taxon>
        <taxon>Sphingomonadales</taxon>
        <taxon>Sphingomonadaceae</taxon>
        <taxon>Sphingomonas</taxon>
    </lineage>
</organism>
<dbReference type="GO" id="GO:0004175">
    <property type="term" value="F:endopeptidase activity"/>
    <property type="evidence" value="ECO:0007669"/>
    <property type="project" value="UniProtKB-ARBA"/>
</dbReference>
<evidence type="ECO:0000313" key="3">
    <source>
        <dbReference type="EMBL" id="QIL02699.1"/>
    </source>
</evidence>
<feature type="domain" description="CAAX prenyl protease 2/Lysostaphin resistance protein A-like" evidence="2">
    <location>
        <begin position="132"/>
        <end position="233"/>
    </location>
</feature>
<dbReference type="GO" id="GO:0008237">
    <property type="term" value="F:metallopeptidase activity"/>
    <property type="evidence" value="ECO:0007669"/>
    <property type="project" value="UniProtKB-KW"/>
</dbReference>
<feature type="transmembrane region" description="Helical" evidence="1">
    <location>
        <begin position="194"/>
        <end position="214"/>
    </location>
</feature>
<feature type="transmembrane region" description="Helical" evidence="1">
    <location>
        <begin position="34"/>
        <end position="56"/>
    </location>
</feature>
<feature type="transmembrane region" description="Helical" evidence="1">
    <location>
        <begin position="101"/>
        <end position="122"/>
    </location>
</feature>
<keyword evidence="3" id="KW-0482">Metalloprotease</keyword>
<evidence type="ECO:0000313" key="4">
    <source>
        <dbReference type="Proteomes" id="UP000502502"/>
    </source>
</evidence>
<protein>
    <submittedName>
        <fullName evidence="3">CPBP family intramembrane metalloprotease</fullName>
    </submittedName>
</protein>
<keyword evidence="4" id="KW-1185">Reference proteome</keyword>
<dbReference type="EMBL" id="CP049871">
    <property type="protein sequence ID" value="QIL02699.1"/>
    <property type="molecule type" value="Genomic_DNA"/>
</dbReference>
<dbReference type="GO" id="GO:0006508">
    <property type="term" value="P:proteolysis"/>
    <property type="evidence" value="ECO:0007669"/>
    <property type="project" value="UniProtKB-KW"/>
</dbReference>
<sequence>MLDELLGSVAIAAILIGAGLVAGVADRRNFDFKWLLVAAALFLVNDVALTRGLWLIPAVPGLDETWNWSGKFLALAVTLAIAALPIFGWRRIGLTWKQEQLRGALLVFAALVAVYSTMAWFMGEGGGNREAILYQLTMPGLEEEIFFRGLFLVALNRAFAGHVRIGGAAIGWALPLNALVFGLVHGLGVQQGVWSFDAMSFALPFLGAIPAVWLREKTGSLVLPIILHNFVNTAFVLLPL</sequence>
<dbReference type="GO" id="GO:0080120">
    <property type="term" value="P:CAAX-box protein maturation"/>
    <property type="evidence" value="ECO:0007669"/>
    <property type="project" value="UniProtKB-ARBA"/>
</dbReference>
<evidence type="ECO:0000259" key="2">
    <source>
        <dbReference type="Pfam" id="PF02517"/>
    </source>
</evidence>
<keyword evidence="3" id="KW-0645">Protease</keyword>
<keyword evidence="1" id="KW-1133">Transmembrane helix</keyword>